<evidence type="ECO:0000313" key="7">
    <source>
        <dbReference type="Proteomes" id="UP000051497"/>
    </source>
</evidence>
<evidence type="ECO:0000256" key="2">
    <source>
        <dbReference type="ARBA" id="ARBA00022801"/>
    </source>
</evidence>
<feature type="compositionally biased region" description="Low complexity" evidence="3">
    <location>
        <begin position="299"/>
        <end position="316"/>
    </location>
</feature>
<dbReference type="STRING" id="295108.HT99x_00520"/>
<dbReference type="EMBL" id="LKAJ01000002">
    <property type="protein sequence ID" value="KRG22103.1"/>
    <property type="molecule type" value="Genomic_DNA"/>
</dbReference>
<sequence length="331" mass="37830">MLGEKLTGWLSEVTEQLFFTLGNDSADYMVESPPGEEVLRPVDTASWRGMSMYQENNKMAIYYNGYFPSNDLLESYYNEIQQRDSMYGQEMASRLMEPFQAHKSPERRADWLNSDVINAFFKTLEFSEKIAHLESSYHHAKDFISSLNSSDRTNLRNKLKAANVIFWPYCDDCHWYLLLIERVRGNVFTVKCLDGFNHTQNHPGIIAKGEALLGSIYSHCQIVAQDDVSYLVPQQDNGSDCGTVISYYALRKAQDEDLSVYADYSRYSCNYVQFRLHMAQKLAESMIAPASQRTYLPQSSSPSSSSSSRNKSKTSPVQPASEDKRRSIKSF</sequence>
<evidence type="ECO:0000313" key="6">
    <source>
        <dbReference type="EMBL" id="MCS5712694.1"/>
    </source>
</evidence>
<dbReference type="InterPro" id="IPR038765">
    <property type="entry name" value="Papain-like_cys_pep_sf"/>
</dbReference>
<evidence type="ECO:0000259" key="4">
    <source>
        <dbReference type="PROSITE" id="PS50600"/>
    </source>
</evidence>
<dbReference type="RefSeq" id="WP_075065165.1">
    <property type="nucleotide sequence ID" value="NZ_LKAJ02000001.1"/>
</dbReference>
<name>A0A0Q9YZB0_9GAMM</name>
<dbReference type="Pfam" id="PF02902">
    <property type="entry name" value="Peptidase_C48"/>
    <property type="match status" value="1"/>
</dbReference>
<dbReference type="OrthoDB" id="8283706at2"/>
<dbReference type="PROSITE" id="PS50600">
    <property type="entry name" value="ULP_PROTEASE"/>
    <property type="match status" value="1"/>
</dbReference>
<evidence type="ECO:0000256" key="3">
    <source>
        <dbReference type="SAM" id="MobiDB-lite"/>
    </source>
</evidence>
<keyword evidence="1" id="KW-0645">Protease</keyword>
<reference evidence="5" key="1">
    <citation type="submission" date="2015-09" db="EMBL/GenBank/DDBJ databases">
        <title>Draft Genome Sequences of Two Novel Amoeba-resistant Intranuclear Bacteria, Candidatus Berkiella cookevillensis and Candidatus Berkiella aquae.</title>
        <authorList>
            <person name="Mehari Y.T."/>
            <person name="Arivett B.A."/>
            <person name="Farone A.L."/>
            <person name="Gunderson J.H."/>
            <person name="Farone M.B."/>
        </authorList>
    </citation>
    <scope>NUCLEOTIDE SEQUENCE [LARGE SCALE GENOMIC DNA]</scope>
    <source>
        <strain evidence="5">HT99</strain>
    </source>
</reference>
<feature type="domain" description="Ubiquitin-like protease family profile" evidence="4">
    <location>
        <begin position="89"/>
        <end position="252"/>
    </location>
</feature>
<reference evidence="6" key="3">
    <citation type="submission" date="2021-06" db="EMBL/GenBank/DDBJ databases">
        <title>Genomic Description and Analysis of Intracellular Bacteria, Candidatus Berkiella cookevillensis and Candidatus Berkiella aquae.</title>
        <authorList>
            <person name="Kidane D.T."/>
            <person name="Mehari Y.T."/>
            <person name="Rice F.C."/>
            <person name="Arivett B.A."/>
            <person name="Farone A.L."/>
            <person name="Berk S.G."/>
            <person name="Farone M.B."/>
        </authorList>
    </citation>
    <scope>NUCLEOTIDE SEQUENCE</scope>
    <source>
        <strain evidence="6">HT99</strain>
    </source>
</reference>
<comment type="caution">
    <text evidence="5">The sequence shown here is derived from an EMBL/GenBank/DDBJ whole genome shotgun (WGS) entry which is preliminary data.</text>
</comment>
<organism evidence="5">
    <name type="scientific">Candidatus Berkiella aquae</name>
    <dbReference type="NCBI Taxonomy" id="295108"/>
    <lineage>
        <taxon>Bacteria</taxon>
        <taxon>Pseudomonadati</taxon>
        <taxon>Pseudomonadota</taxon>
        <taxon>Gammaproteobacteria</taxon>
        <taxon>Candidatus Berkiellales</taxon>
        <taxon>Candidatus Berkiellaceae</taxon>
        <taxon>Candidatus Berkiella</taxon>
    </lineage>
</organism>
<dbReference type="SUPFAM" id="SSF54001">
    <property type="entry name" value="Cysteine proteinases"/>
    <property type="match status" value="1"/>
</dbReference>
<gene>
    <name evidence="5" type="ORF">HT99x_00520</name>
    <name evidence="6" type="ORF">HT99x_014740</name>
</gene>
<dbReference type="GO" id="GO:0006508">
    <property type="term" value="P:proteolysis"/>
    <property type="evidence" value="ECO:0007669"/>
    <property type="project" value="UniProtKB-KW"/>
</dbReference>
<keyword evidence="2" id="KW-0378">Hydrolase</keyword>
<dbReference type="Gene3D" id="3.40.395.10">
    <property type="entry name" value="Adenoviral Proteinase, Chain A"/>
    <property type="match status" value="1"/>
</dbReference>
<dbReference type="InterPro" id="IPR003653">
    <property type="entry name" value="Peptidase_C48_C"/>
</dbReference>
<evidence type="ECO:0000313" key="5">
    <source>
        <dbReference type="EMBL" id="KRG22103.1"/>
    </source>
</evidence>
<dbReference type="GO" id="GO:0008234">
    <property type="term" value="F:cysteine-type peptidase activity"/>
    <property type="evidence" value="ECO:0007669"/>
    <property type="project" value="InterPro"/>
</dbReference>
<keyword evidence="7" id="KW-1185">Reference proteome</keyword>
<accession>A0A0Q9YZB0</accession>
<evidence type="ECO:0000256" key="1">
    <source>
        <dbReference type="ARBA" id="ARBA00022670"/>
    </source>
</evidence>
<dbReference type="Proteomes" id="UP000051497">
    <property type="component" value="Unassembled WGS sequence"/>
</dbReference>
<reference evidence="6" key="2">
    <citation type="journal article" date="2016" name="Genome Announc.">
        <title>Draft Genome Sequences of Two Novel Amoeba-Resistant Intranuclear Bacteria, 'Candidatus Berkiella cookevillensis' and 'Candidatus Berkiella aquae'.</title>
        <authorList>
            <person name="Mehari Y.T."/>
            <person name="Arivett B.A."/>
            <person name="Farone A.L."/>
            <person name="Gunderson J.H."/>
            <person name="Farone M.B."/>
        </authorList>
    </citation>
    <scope>NUCLEOTIDE SEQUENCE</scope>
    <source>
        <strain evidence="6">HT99</strain>
    </source>
</reference>
<feature type="region of interest" description="Disordered" evidence="3">
    <location>
        <begin position="293"/>
        <end position="331"/>
    </location>
</feature>
<dbReference type="EMBL" id="LKAJ02000001">
    <property type="protein sequence ID" value="MCS5712694.1"/>
    <property type="molecule type" value="Genomic_DNA"/>
</dbReference>
<proteinExistence type="predicted"/>
<protein>
    <recommendedName>
        <fullName evidence="4">Ubiquitin-like protease family profile domain-containing protein</fullName>
    </recommendedName>
</protein>
<dbReference type="AlphaFoldDB" id="A0A0Q9YZB0"/>